<name>A0A1X0QLZ1_RHIZD</name>
<dbReference type="Proteomes" id="UP000242414">
    <property type="component" value="Unassembled WGS sequence"/>
</dbReference>
<organism evidence="2">
    <name type="scientific">Rhizopus microsporus var. microsporus</name>
    <dbReference type="NCBI Taxonomy" id="86635"/>
    <lineage>
        <taxon>Eukaryota</taxon>
        <taxon>Fungi</taxon>
        <taxon>Fungi incertae sedis</taxon>
        <taxon>Mucoromycota</taxon>
        <taxon>Mucoromycotina</taxon>
        <taxon>Mucoromycetes</taxon>
        <taxon>Mucorales</taxon>
        <taxon>Mucorineae</taxon>
        <taxon>Rhizopodaceae</taxon>
        <taxon>Rhizopus</taxon>
    </lineage>
</organism>
<feature type="signal peptide" evidence="1">
    <location>
        <begin position="1"/>
        <end position="17"/>
    </location>
</feature>
<sequence>MHCLLVCYLISAILEEASEPDTHSLKAAKRCFLQQNLEIRQRCRNSKLFSSCHRSISLDPILWLPMSKSERSRCIRWRLGWLPGGKPQPLSTQRNSYLRTTLLVALICIDAVHA</sequence>
<evidence type="ECO:0000313" key="2">
    <source>
        <dbReference type="EMBL" id="ORE00772.1"/>
    </source>
</evidence>
<dbReference type="AlphaFoldDB" id="A0A1X0QLZ1"/>
<dbReference type="VEuPathDB" id="FungiDB:BCV72DRAFT_310652"/>
<gene>
    <name evidence="2" type="ORF">BCV72DRAFT_310652</name>
</gene>
<proteinExistence type="predicted"/>
<protein>
    <recommendedName>
        <fullName evidence="3">Secreted protein</fullName>
    </recommendedName>
</protein>
<dbReference type="EMBL" id="KV922293">
    <property type="protein sequence ID" value="ORE00772.1"/>
    <property type="molecule type" value="Genomic_DNA"/>
</dbReference>
<evidence type="ECO:0000256" key="1">
    <source>
        <dbReference type="SAM" id="SignalP"/>
    </source>
</evidence>
<feature type="chain" id="PRO_5013275846" description="Secreted protein" evidence="1">
    <location>
        <begin position="18"/>
        <end position="114"/>
    </location>
</feature>
<evidence type="ECO:0008006" key="3">
    <source>
        <dbReference type="Google" id="ProtNLM"/>
    </source>
</evidence>
<reference evidence="2" key="1">
    <citation type="journal article" date="2016" name="Proc. Natl. Acad. Sci. U.S.A.">
        <title>Lipid metabolic changes in an early divergent fungus govern the establishment of a mutualistic symbiosis with endobacteria.</title>
        <authorList>
            <person name="Lastovetsky O.A."/>
            <person name="Gaspar M.L."/>
            <person name="Mondo S.J."/>
            <person name="LaButti K.M."/>
            <person name="Sandor L."/>
            <person name="Grigoriev I.V."/>
            <person name="Henry S.A."/>
            <person name="Pawlowska T.E."/>
        </authorList>
    </citation>
    <scope>NUCLEOTIDE SEQUENCE [LARGE SCALE GENOMIC DNA]</scope>
    <source>
        <strain evidence="2">ATCC 52814</strain>
    </source>
</reference>
<accession>A0A1X0QLZ1</accession>
<keyword evidence="1" id="KW-0732">Signal</keyword>